<accession>A0ABS8BIK0</accession>
<dbReference type="EMBL" id="JAJAWG010000002">
    <property type="protein sequence ID" value="MCB5195518.1"/>
    <property type="molecule type" value="Genomic_DNA"/>
</dbReference>
<evidence type="ECO:0000313" key="3">
    <source>
        <dbReference type="EMBL" id="MCB5195518.1"/>
    </source>
</evidence>
<protein>
    <submittedName>
        <fullName evidence="3">DUF927 domain-containing protein</fullName>
    </submittedName>
</protein>
<sequence length="622" mass="67839">MKNEIEAIQASESPQTQTKTQQKPSAAELASPDSVVQFVLPSKAELVGEVRPFYDFQRGELVHVGVKHDKDGTAHTAAVRLCREFDIIGQGVDTYGDHYRLLSWEDCITGAEQVIALPSSQIGEREGWQLLNSKGLAVTSKRADKDLLADYLHNHGSKERYTIANQSGWQQGAFVLPTGEVIGEPDSRLFYPAAATYRPAFTPKVTSQAWRDTVGALVKDNPLPMTAVACALAGAVLELIGARDGIGLHLHTETSSGKSTCGDVAASIWGNPAKLVQSWDGTGVGLTNSAEFANSMMLYLDEIGAGDARKMGSIIYTMLNGVSRTQGRKDGGNRAKRTWLMTLVSTGEIPMSQFLNEGGHAVRGGQEIRMLDIPADTGQFKAFDCIHGRKDGGEFAIELTEAARMHYGTLGREFVAWLIANKGAVNLRIKSAETRMLAVLPPQAAPTVRRATRKFAILAAALEMAADAGLTGWTCEESFKAVGVTWQRWLAVFGLASRDDERLIEQANGILAANQFARFVSLPMTDKEPNTINMMGYKRIHAGEDIFYVLPHAFKDEIIKGYELKKAIKVLHEAGMLERPTGRDAWTTTIGKSMGNGYKMRLRPCEDNVNEVSSNVAIHAIK</sequence>
<dbReference type="InterPro" id="IPR009270">
    <property type="entry name" value="DUF927"/>
</dbReference>
<gene>
    <name evidence="3" type="ORF">LG219_04330</name>
</gene>
<name>A0ABS8BIK0_9NEIS</name>
<evidence type="ECO:0000313" key="4">
    <source>
        <dbReference type="Proteomes" id="UP001198034"/>
    </source>
</evidence>
<dbReference type="Proteomes" id="UP001198034">
    <property type="component" value="Unassembled WGS sequence"/>
</dbReference>
<reference evidence="3 4" key="1">
    <citation type="submission" date="2021-10" db="EMBL/GenBank/DDBJ databases">
        <authorList>
            <person name="Chen M."/>
        </authorList>
    </citation>
    <scope>NUCLEOTIDE SEQUENCE [LARGE SCALE GENOMIC DNA]</scope>
    <source>
        <strain evidence="3 4">H3-26</strain>
    </source>
</reference>
<feature type="domain" description="DUF927" evidence="2">
    <location>
        <begin position="63"/>
        <end position="337"/>
    </location>
</feature>
<organism evidence="3 4">
    <name type="scientific">Deefgea salmonis</name>
    <dbReference type="NCBI Taxonomy" id="2875502"/>
    <lineage>
        <taxon>Bacteria</taxon>
        <taxon>Pseudomonadati</taxon>
        <taxon>Pseudomonadota</taxon>
        <taxon>Betaproteobacteria</taxon>
        <taxon>Neisseriales</taxon>
        <taxon>Chitinibacteraceae</taxon>
        <taxon>Deefgea</taxon>
    </lineage>
</organism>
<evidence type="ECO:0000256" key="1">
    <source>
        <dbReference type="SAM" id="MobiDB-lite"/>
    </source>
</evidence>
<feature type="region of interest" description="Disordered" evidence="1">
    <location>
        <begin position="1"/>
        <end position="29"/>
    </location>
</feature>
<dbReference type="Pfam" id="PF06048">
    <property type="entry name" value="DUF927"/>
    <property type="match status" value="1"/>
</dbReference>
<proteinExistence type="predicted"/>
<keyword evidence="4" id="KW-1185">Reference proteome</keyword>
<evidence type="ECO:0000259" key="2">
    <source>
        <dbReference type="Pfam" id="PF06048"/>
    </source>
</evidence>
<comment type="caution">
    <text evidence="3">The sequence shown here is derived from an EMBL/GenBank/DDBJ whole genome shotgun (WGS) entry which is preliminary data.</text>
</comment>
<dbReference type="RefSeq" id="WP_226763315.1">
    <property type="nucleotide sequence ID" value="NZ_JAJAWG010000002.1"/>
</dbReference>